<name>A0ABC8JAP4_ERUVS</name>
<organism evidence="1 2">
    <name type="scientific">Eruca vesicaria subsp. sativa</name>
    <name type="common">Garden rocket</name>
    <name type="synonym">Eruca sativa</name>
    <dbReference type="NCBI Taxonomy" id="29727"/>
    <lineage>
        <taxon>Eukaryota</taxon>
        <taxon>Viridiplantae</taxon>
        <taxon>Streptophyta</taxon>
        <taxon>Embryophyta</taxon>
        <taxon>Tracheophyta</taxon>
        <taxon>Spermatophyta</taxon>
        <taxon>Magnoliopsida</taxon>
        <taxon>eudicotyledons</taxon>
        <taxon>Gunneridae</taxon>
        <taxon>Pentapetalae</taxon>
        <taxon>rosids</taxon>
        <taxon>malvids</taxon>
        <taxon>Brassicales</taxon>
        <taxon>Brassicaceae</taxon>
        <taxon>Brassiceae</taxon>
        <taxon>Eruca</taxon>
    </lineage>
</organism>
<dbReference type="Proteomes" id="UP001642260">
    <property type="component" value="Unassembled WGS sequence"/>
</dbReference>
<dbReference type="EMBL" id="CAKOAT010086711">
    <property type="protein sequence ID" value="CAH8318630.1"/>
    <property type="molecule type" value="Genomic_DNA"/>
</dbReference>
<dbReference type="AlphaFoldDB" id="A0ABC8JAP4"/>
<gene>
    <name evidence="1" type="ORF">ERUC_LOCUS8262</name>
</gene>
<evidence type="ECO:0008006" key="3">
    <source>
        <dbReference type="Google" id="ProtNLM"/>
    </source>
</evidence>
<evidence type="ECO:0000313" key="1">
    <source>
        <dbReference type="EMBL" id="CAH8318630.1"/>
    </source>
</evidence>
<comment type="caution">
    <text evidence="1">The sequence shown here is derived from an EMBL/GenBank/DDBJ whole genome shotgun (WGS) entry which is preliminary data.</text>
</comment>
<accession>A0ABC8JAP4</accession>
<protein>
    <recommendedName>
        <fullName evidence="3">N(6)-L-threonylcarbamoyladenine synthase</fullName>
    </recommendedName>
</protein>
<keyword evidence="2" id="KW-1185">Reference proteome</keyword>
<sequence length="60" mass="6618">MGRVVTGPDDPLVLYVSGGNTQVIAYSEALLRKEGSLLILPMLLKVWMCHSTEEKLKSND</sequence>
<evidence type="ECO:0000313" key="2">
    <source>
        <dbReference type="Proteomes" id="UP001642260"/>
    </source>
</evidence>
<proteinExistence type="predicted"/>
<reference evidence="1 2" key="1">
    <citation type="submission" date="2022-03" db="EMBL/GenBank/DDBJ databases">
        <authorList>
            <person name="Macdonald S."/>
            <person name="Ahmed S."/>
            <person name="Newling K."/>
        </authorList>
    </citation>
    <scope>NUCLEOTIDE SEQUENCE [LARGE SCALE GENOMIC DNA]</scope>
</reference>